<organism evidence="15 16">
    <name type="scientific">Bacillus glycinifermentans</name>
    <dbReference type="NCBI Taxonomy" id="1664069"/>
    <lineage>
        <taxon>Bacteria</taxon>
        <taxon>Bacillati</taxon>
        <taxon>Bacillota</taxon>
        <taxon>Bacilli</taxon>
        <taxon>Bacillales</taxon>
        <taxon>Bacillaceae</taxon>
        <taxon>Bacillus</taxon>
    </lineage>
</organism>
<keyword evidence="7 13" id="KW-0808">Transferase</keyword>
<reference evidence="15 16" key="1">
    <citation type="submission" date="2019-01" db="EMBL/GenBank/DDBJ databases">
        <title>Genome sequence of Bacillus glycinifermentans SRCM103574.</title>
        <authorList>
            <person name="Kong H.-J."/>
            <person name="Jeong S.-Y."/>
            <person name="Jeong D.-Y."/>
        </authorList>
    </citation>
    <scope>NUCLEOTIDE SEQUENCE [LARGE SCALE GENOMIC DNA]</scope>
    <source>
        <strain evidence="15 16">SRCM103574</strain>
    </source>
</reference>
<evidence type="ECO:0000256" key="4">
    <source>
        <dbReference type="ARBA" id="ARBA00009503"/>
    </source>
</evidence>
<evidence type="ECO:0000313" key="16">
    <source>
        <dbReference type="Proteomes" id="UP000288675"/>
    </source>
</evidence>
<dbReference type="AlphaFoldDB" id="A0AAJ3YVF7"/>
<dbReference type="NCBIfam" id="TIGR01496">
    <property type="entry name" value="DHPS"/>
    <property type="match status" value="1"/>
</dbReference>
<keyword evidence="9 13" id="KW-0460">Magnesium</keyword>
<dbReference type="PROSITE" id="PS00793">
    <property type="entry name" value="DHPS_2"/>
    <property type="match status" value="1"/>
</dbReference>
<dbReference type="SUPFAM" id="SSF51717">
    <property type="entry name" value="Dihydropteroate synthetase-like"/>
    <property type="match status" value="1"/>
</dbReference>
<comment type="similarity">
    <text evidence="4 13">Belongs to the DHPS family.</text>
</comment>
<evidence type="ECO:0000256" key="2">
    <source>
        <dbReference type="ARBA" id="ARBA00001946"/>
    </source>
</evidence>
<name>A0AAJ3YVF7_9BACI</name>
<comment type="pathway">
    <text evidence="3 13">Cofactor biosynthesis; tetrahydrofolate biosynthesis; 7,8-dihydrofolate from 2-amino-4-hydroxy-6-hydroxymethyl-7,8-dihydropteridine diphosphate and 4-aminobenzoate: step 1/2.</text>
</comment>
<accession>A0AAJ3YVF7</accession>
<evidence type="ECO:0000256" key="11">
    <source>
        <dbReference type="ARBA" id="ARBA00030193"/>
    </source>
</evidence>
<gene>
    <name evidence="15" type="primary">folP</name>
    <name evidence="15" type="ORF">EQZ20_00480</name>
</gene>
<dbReference type="GeneID" id="82851148"/>
<evidence type="ECO:0000256" key="7">
    <source>
        <dbReference type="ARBA" id="ARBA00022679"/>
    </source>
</evidence>
<dbReference type="GO" id="GO:0004156">
    <property type="term" value="F:dihydropteroate synthase activity"/>
    <property type="evidence" value="ECO:0007669"/>
    <property type="project" value="UniProtKB-EC"/>
</dbReference>
<proteinExistence type="inferred from homology"/>
<evidence type="ECO:0000256" key="6">
    <source>
        <dbReference type="ARBA" id="ARBA00016919"/>
    </source>
</evidence>
<dbReference type="InterPro" id="IPR045031">
    <property type="entry name" value="DHP_synth-like"/>
</dbReference>
<protein>
    <recommendedName>
        <fullName evidence="6 13">Dihydropteroate synthase</fullName>
        <shortName evidence="13">DHPS</shortName>
        <ecNumber evidence="5 13">2.5.1.15</ecNumber>
    </recommendedName>
    <alternativeName>
        <fullName evidence="11 13">Dihydropteroate pyrophosphorylase</fullName>
    </alternativeName>
</protein>
<dbReference type="GO" id="GO:0046656">
    <property type="term" value="P:folic acid biosynthetic process"/>
    <property type="evidence" value="ECO:0007669"/>
    <property type="project" value="UniProtKB-KW"/>
</dbReference>
<keyword evidence="8 13" id="KW-0479">Metal-binding</keyword>
<evidence type="ECO:0000313" key="15">
    <source>
        <dbReference type="EMBL" id="QAT63593.1"/>
    </source>
</evidence>
<dbReference type="InterPro" id="IPR006390">
    <property type="entry name" value="DHP_synth_dom"/>
</dbReference>
<dbReference type="GO" id="GO:0046872">
    <property type="term" value="F:metal ion binding"/>
    <property type="evidence" value="ECO:0007669"/>
    <property type="project" value="UniProtKB-KW"/>
</dbReference>
<evidence type="ECO:0000256" key="12">
    <source>
        <dbReference type="ARBA" id="ARBA00053449"/>
    </source>
</evidence>
<keyword evidence="10 13" id="KW-0289">Folate biosynthesis</keyword>
<evidence type="ECO:0000256" key="5">
    <source>
        <dbReference type="ARBA" id="ARBA00012458"/>
    </source>
</evidence>
<evidence type="ECO:0000256" key="3">
    <source>
        <dbReference type="ARBA" id="ARBA00004763"/>
    </source>
</evidence>
<evidence type="ECO:0000256" key="8">
    <source>
        <dbReference type="ARBA" id="ARBA00022723"/>
    </source>
</evidence>
<dbReference type="PANTHER" id="PTHR20941">
    <property type="entry name" value="FOLATE SYNTHESIS PROTEINS"/>
    <property type="match status" value="1"/>
</dbReference>
<dbReference type="RefSeq" id="WP_046131816.1">
    <property type="nucleotide sequence ID" value="NZ_CP035232.1"/>
</dbReference>
<dbReference type="GO" id="GO:0005829">
    <property type="term" value="C:cytosol"/>
    <property type="evidence" value="ECO:0007669"/>
    <property type="project" value="TreeGrafter"/>
</dbReference>
<dbReference type="FunFam" id="3.20.20.20:FF:000006">
    <property type="entry name" value="Dihydropteroate synthase"/>
    <property type="match status" value="1"/>
</dbReference>
<dbReference type="CDD" id="cd00739">
    <property type="entry name" value="DHPS"/>
    <property type="match status" value="1"/>
</dbReference>
<evidence type="ECO:0000259" key="14">
    <source>
        <dbReference type="PROSITE" id="PS50972"/>
    </source>
</evidence>
<comment type="function">
    <text evidence="12 13">Catalyzes the condensation of para-aminobenzoate (pABA) with 6-hydroxymethyl-7,8-dihydropterin diphosphate (DHPt-PP) to form 7,8-dihydropteroate (H2Pte), the immediate precursor of folate derivatives.</text>
</comment>
<dbReference type="PROSITE" id="PS00792">
    <property type="entry name" value="DHPS_1"/>
    <property type="match status" value="1"/>
</dbReference>
<dbReference type="PANTHER" id="PTHR20941:SF1">
    <property type="entry name" value="FOLIC ACID SYNTHESIS PROTEIN FOL1"/>
    <property type="match status" value="1"/>
</dbReference>
<dbReference type="InterPro" id="IPR011005">
    <property type="entry name" value="Dihydropteroate_synth-like_sf"/>
</dbReference>
<dbReference type="EC" id="2.5.1.15" evidence="5 13"/>
<feature type="domain" description="Pterin-binding" evidence="14">
    <location>
        <begin position="25"/>
        <end position="271"/>
    </location>
</feature>
<dbReference type="Gene3D" id="3.20.20.20">
    <property type="entry name" value="Dihydropteroate synthase-like"/>
    <property type="match status" value="1"/>
</dbReference>
<dbReference type="Pfam" id="PF00809">
    <property type="entry name" value="Pterin_bind"/>
    <property type="match status" value="1"/>
</dbReference>
<evidence type="ECO:0000256" key="10">
    <source>
        <dbReference type="ARBA" id="ARBA00022909"/>
    </source>
</evidence>
<sequence>MAPQTLARSKRLIAKHHTLSYEDKTLIMGILNVTPDSFSDGGKYNSIDRALIHAKQMIEDGAHIIDIGGESTRPGSVEVSADEELERVIPVIEKLVQEIDAPISIDTYKARVADEAIKAGASIINDVWGAKADPDMAPVAASHDVPIILMHNRNERNYTNLIPDMISDLMECINLAKAAGVPDHHIILDPGIGFAKTFKDNLAVMNQLEAFCNLEYPVLLGTSRKTFIGRVLDLPPEERAEGTGATVCLGIQKGCDIVRVHDVKQISRMAKMMDAMIDKGGAYHR</sequence>
<evidence type="ECO:0000256" key="1">
    <source>
        <dbReference type="ARBA" id="ARBA00000012"/>
    </source>
</evidence>
<dbReference type="EMBL" id="CP035232">
    <property type="protein sequence ID" value="QAT63593.1"/>
    <property type="molecule type" value="Genomic_DNA"/>
</dbReference>
<dbReference type="PROSITE" id="PS50972">
    <property type="entry name" value="PTERIN_BINDING"/>
    <property type="match status" value="1"/>
</dbReference>
<dbReference type="Proteomes" id="UP000288675">
    <property type="component" value="Chromosome"/>
</dbReference>
<dbReference type="GO" id="GO:0046654">
    <property type="term" value="P:tetrahydrofolate biosynthetic process"/>
    <property type="evidence" value="ECO:0007669"/>
    <property type="project" value="TreeGrafter"/>
</dbReference>
<evidence type="ECO:0000256" key="9">
    <source>
        <dbReference type="ARBA" id="ARBA00022842"/>
    </source>
</evidence>
<evidence type="ECO:0000256" key="13">
    <source>
        <dbReference type="RuleBase" id="RU361205"/>
    </source>
</evidence>
<dbReference type="KEGG" id="bgy:BGLY_0085"/>
<comment type="cofactor">
    <cofactor evidence="2 13">
        <name>Mg(2+)</name>
        <dbReference type="ChEBI" id="CHEBI:18420"/>
    </cofactor>
</comment>
<comment type="catalytic activity">
    <reaction evidence="1">
        <text>(7,8-dihydropterin-6-yl)methyl diphosphate + 4-aminobenzoate = 7,8-dihydropteroate + diphosphate</text>
        <dbReference type="Rhea" id="RHEA:19949"/>
        <dbReference type="ChEBI" id="CHEBI:17836"/>
        <dbReference type="ChEBI" id="CHEBI:17839"/>
        <dbReference type="ChEBI" id="CHEBI:33019"/>
        <dbReference type="ChEBI" id="CHEBI:72950"/>
        <dbReference type="EC" id="2.5.1.15"/>
    </reaction>
</comment>
<dbReference type="InterPro" id="IPR000489">
    <property type="entry name" value="Pterin-binding_dom"/>
</dbReference>